<dbReference type="InterPro" id="IPR015424">
    <property type="entry name" value="PyrdxlP-dep_Trfase"/>
</dbReference>
<dbReference type="InterPro" id="IPR000653">
    <property type="entry name" value="DegT/StrS_aminotransferase"/>
</dbReference>
<feature type="active site" description="Proton acceptor" evidence="1">
    <location>
        <position position="199"/>
    </location>
</feature>
<dbReference type="SUPFAM" id="SSF53383">
    <property type="entry name" value="PLP-dependent transferases"/>
    <property type="match status" value="1"/>
</dbReference>
<evidence type="ECO:0000256" key="3">
    <source>
        <dbReference type="RuleBase" id="RU004508"/>
    </source>
</evidence>
<dbReference type="InterPro" id="IPR015421">
    <property type="entry name" value="PyrdxlP-dep_Trfase_major"/>
</dbReference>
<dbReference type="CDD" id="cd00616">
    <property type="entry name" value="AHBA_syn"/>
    <property type="match status" value="1"/>
</dbReference>
<dbReference type="Gene3D" id="3.90.1150.10">
    <property type="entry name" value="Aspartate Aminotransferase, domain 1"/>
    <property type="match status" value="1"/>
</dbReference>
<dbReference type="GO" id="GO:0000271">
    <property type="term" value="P:polysaccharide biosynthetic process"/>
    <property type="evidence" value="ECO:0007669"/>
    <property type="project" value="TreeGrafter"/>
</dbReference>
<evidence type="ECO:0000256" key="1">
    <source>
        <dbReference type="PIRSR" id="PIRSR000390-1"/>
    </source>
</evidence>
<dbReference type="GO" id="GO:0030170">
    <property type="term" value="F:pyridoxal phosphate binding"/>
    <property type="evidence" value="ECO:0007669"/>
    <property type="project" value="TreeGrafter"/>
</dbReference>
<evidence type="ECO:0000256" key="2">
    <source>
        <dbReference type="PIRSR" id="PIRSR000390-2"/>
    </source>
</evidence>
<keyword evidence="2 3" id="KW-0663">Pyridoxal phosphate</keyword>
<protein>
    <submittedName>
        <fullName evidence="4">dTDP-4-amino-4,6-dideoxygalactose transaminase</fullName>
    </submittedName>
</protein>
<organism evidence="4 5">
    <name type="scientific">Belnapia rosea</name>
    <dbReference type="NCBI Taxonomy" id="938405"/>
    <lineage>
        <taxon>Bacteria</taxon>
        <taxon>Pseudomonadati</taxon>
        <taxon>Pseudomonadota</taxon>
        <taxon>Alphaproteobacteria</taxon>
        <taxon>Acetobacterales</taxon>
        <taxon>Roseomonadaceae</taxon>
        <taxon>Belnapia</taxon>
    </lineage>
</organism>
<comment type="similarity">
    <text evidence="3">Belongs to the DegT/DnrJ/EryC1 family.</text>
</comment>
<name>A0A1G6XHB8_9PROT</name>
<gene>
    <name evidence="4" type="ORF">SAMN04487779_101252</name>
</gene>
<evidence type="ECO:0000313" key="4">
    <source>
        <dbReference type="EMBL" id="SDD77193.1"/>
    </source>
</evidence>
<dbReference type="GO" id="GO:0008483">
    <property type="term" value="F:transaminase activity"/>
    <property type="evidence" value="ECO:0007669"/>
    <property type="project" value="TreeGrafter"/>
</dbReference>
<sequence length="390" mass="41342">MSTAEPRPIAFFDMKAQQALIRAEIDAGIARILDHGRFIQGPEVDQIEAGLAAFAGAAHAVGVSSGTDALQIAMMAEGIGPGDAVFLPAFTYTATAEVPLVLGATPVFVDVEEGSFNIDLADLERRLALVQKEGRLRPRAVIGVDLYGLPADWPAIEALCAKHGMFALDDAAQAFGGALGNRRLGTHAHATALSFYPTKTLGCYGDGGAILTNDADRAELYRSLRTHGEGKTRYEVQRTGMNGRLDSIQAAILLAKLPLLEGELKSRARAAAWYEAALGGRVRTPKVPEGVSSAWGIYTILLPDAAARGRVQESMRAAGIPSAIYYPKPLHHQPAYAAAHAGGIAQADKSGPPPLPVSERLCHQVLSLPMHPYLTEEETRRVAAAVMAGL</sequence>
<dbReference type="InterPro" id="IPR015422">
    <property type="entry name" value="PyrdxlP-dep_Trfase_small"/>
</dbReference>
<dbReference type="RefSeq" id="WP_090664192.1">
    <property type="nucleotide sequence ID" value="NZ_FMZX01000012.1"/>
</dbReference>
<accession>A0A1G6XHB8</accession>
<feature type="modified residue" description="N6-(pyridoxal phosphate)lysine" evidence="2">
    <location>
        <position position="199"/>
    </location>
</feature>
<dbReference type="STRING" id="938405.SAMN02927895_03664"/>
<keyword evidence="5" id="KW-1185">Reference proteome</keyword>
<dbReference type="PANTHER" id="PTHR30244:SF42">
    <property type="entry name" value="UDP-2-ACETAMIDO-2-DEOXY-3-OXO-D-GLUCURONATE AMINOTRANSFERASE"/>
    <property type="match status" value="1"/>
</dbReference>
<evidence type="ECO:0000313" key="5">
    <source>
        <dbReference type="Proteomes" id="UP000198925"/>
    </source>
</evidence>
<dbReference type="Pfam" id="PF01041">
    <property type="entry name" value="DegT_DnrJ_EryC1"/>
    <property type="match status" value="1"/>
</dbReference>
<proteinExistence type="inferred from homology"/>
<dbReference type="AlphaFoldDB" id="A0A1G6XHB8"/>
<dbReference type="Gene3D" id="3.40.640.10">
    <property type="entry name" value="Type I PLP-dependent aspartate aminotransferase-like (Major domain)"/>
    <property type="match status" value="1"/>
</dbReference>
<dbReference type="PIRSF" id="PIRSF000390">
    <property type="entry name" value="PLP_StrS"/>
    <property type="match status" value="1"/>
</dbReference>
<reference evidence="4 5" key="1">
    <citation type="submission" date="2016-10" db="EMBL/GenBank/DDBJ databases">
        <authorList>
            <person name="de Groot N.N."/>
        </authorList>
    </citation>
    <scope>NUCLEOTIDE SEQUENCE [LARGE SCALE GENOMIC DNA]</scope>
    <source>
        <strain evidence="4 5">CPCC 100156</strain>
    </source>
</reference>
<dbReference type="PANTHER" id="PTHR30244">
    <property type="entry name" value="TRANSAMINASE"/>
    <property type="match status" value="1"/>
</dbReference>
<dbReference type="EMBL" id="FMZX01000012">
    <property type="protein sequence ID" value="SDD77193.1"/>
    <property type="molecule type" value="Genomic_DNA"/>
</dbReference>
<dbReference type="Proteomes" id="UP000198925">
    <property type="component" value="Unassembled WGS sequence"/>
</dbReference>